<reference evidence="2" key="1">
    <citation type="journal article" date="2019" name="Int. J. Syst. Evol. Microbiol.">
        <title>The Global Catalogue of Microorganisms (GCM) 10K type strain sequencing project: providing services to taxonomists for standard genome sequencing and annotation.</title>
        <authorList>
            <consortium name="The Broad Institute Genomics Platform"/>
            <consortium name="The Broad Institute Genome Sequencing Center for Infectious Disease"/>
            <person name="Wu L."/>
            <person name="Ma J."/>
        </authorList>
    </citation>
    <scope>NUCLEOTIDE SEQUENCE [LARGE SCALE GENOMIC DNA]</scope>
    <source>
        <strain evidence="2">JCM 14370</strain>
    </source>
</reference>
<dbReference type="Proteomes" id="UP000632222">
    <property type="component" value="Unassembled WGS sequence"/>
</dbReference>
<protein>
    <recommendedName>
        <fullName evidence="3">DNA alkylation repair protein</fullName>
    </recommendedName>
</protein>
<evidence type="ECO:0000313" key="1">
    <source>
        <dbReference type="EMBL" id="GGJ17916.1"/>
    </source>
</evidence>
<dbReference type="RefSeq" id="WP_229684582.1">
    <property type="nucleotide sequence ID" value="NZ_BMOD01000001.1"/>
</dbReference>
<dbReference type="CDD" id="cd07064">
    <property type="entry name" value="AlkD_like_1"/>
    <property type="match status" value="1"/>
</dbReference>
<evidence type="ECO:0008006" key="3">
    <source>
        <dbReference type="Google" id="ProtNLM"/>
    </source>
</evidence>
<dbReference type="EMBL" id="BMOD01000001">
    <property type="protein sequence ID" value="GGJ17916.1"/>
    <property type="molecule type" value="Genomic_DNA"/>
</dbReference>
<dbReference type="Pfam" id="PF08713">
    <property type="entry name" value="DNA_alkylation"/>
    <property type="match status" value="1"/>
</dbReference>
<keyword evidence="2" id="KW-1185">Reference proteome</keyword>
<dbReference type="InterPro" id="IPR014825">
    <property type="entry name" value="DNA_alkylation"/>
</dbReference>
<dbReference type="InterPro" id="IPR016024">
    <property type="entry name" value="ARM-type_fold"/>
</dbReference>
<name>A0ABQ2CSX1_9DEIO</name>
<dbReference type="PANTHER" id="PTHR34070:SF1">
    <property type="entry name" value="DNA ALKYLATION REPAIR PROTEIN"/>
    <property type="match status" value="1"/>
</dbReference>
<dbReference type="PANTHER" id="PTHR34070">
    <property type="entry name" value="ARMADILLO-TYPE FOLD"/>
    <property type="match status" value="1"/>
</dbReference>
<gene>
    <name evidence="1" type="ORF">GCM10008938_00030</name>
</gene>
<evidence type="ECO:0000313" key="2">
    <source>
        <dbReference type="Proteomes" id="UP000632222"/>
    </source>
</evidence>
<accession>A0ABQ2CSX1</accession>
<dbReference type="Gene3D" id="1.25.10.90">
    <property type="match status" value="1"/>
</dbReference>
<comment type="caution">
    <text evidence="1">The sequence shown here is derived from an EMBL/GenBank/DDBJ whole genome shotgun (WGS) entry which is preliminary data.</text>
</comment>
<proteinExistence type="predicted"/>
<sequence>MNANDFVAAVQEKMEAMRDPEQAVPMQKYMKDRFAFLGIKMPERTALSRPLVRALEPAEALMAAEMLWTLPEREHQYVGVDVLGQHVKALQATDLQRVRSLIQLHSWWDTVDVLASRVVGHLVRQDADLLPQMDVWSQDQDFWVRRTAILHQLSYKKHTDEARLFAYALHNASDTEFFIRKAIGWALREYAKTSPEKVLQFVQANRARFSGLTVREALKHF</sequence>
<organism evidence="1 2">
    <name type="scientific">Deinococcus roseus</name>
    <dbReference type="NCBI Taxonomy" id="392414"/>
    <lineage>
        <taxon>Bacteria</taxon>
        <taxon>Thermotogati</taxon>
        <taxon>Deinococcota</taxon>
        <taxon>Deinococci</taxon>
        <taxon>Deinococcales</taxon>
        <taxon>Deinococcaceae</taxon>
        <taxon>Deinococcus</taxon>
    </lineage>
</organism>
<dbReference type="SUPFAM" id="SSF48371">
    <property type="entry name" value="ARM repeat"/>
    <property type="match status" value="1"/>
</dbReference>